<gene>
    <name evidence="3" type="ORF">LZC94_15065</name>
</gene>
<dbReference type="InterPro" id="IPR039331">
    <property type="entry name" value="PAPs-like"/>
</dbReference>
<dbReference type="InterPro" id="IPR029052">
    <property type="entry name" value="Metallo-depent_PP-like"/>
</dbReference>
<dbReference type="RefSeq" id="WP_394828179.1">
    <property type="nucleotide sequence ID" value="NZ_CP089984.1"/>
</dbReference>
<organism evidence="3 4">
    <name type="scientific">Pendulispora albinea</name>
    <dbReference type="NCBI Taxonomy" id="2741071"/>
    <lineage>
        <taxon>Bacteria</taxon>
        <taxon>Pseudomonadati</taxon>
        <taxon>Myxococcota</taxon>
        <taxon>Myxococcia</taxon>
        <taxon>Myxococcales</taxon>
        <taxon>Sorangiineae</taxon>
        <taxon>Pendulisporaceae</taxon>
        <taxon>Pendulispora</taxon>
    </lineage>
</organism>
<sequence>MKTRLSVLRDGGWERIGWGLLAVGVASASALAACGGLGDPESAEPVQAPPSEDALQADVPVAAATIPTDANLKVAFIGDTASGEDFRAVLQLVKREAADLVMVQGDLTYDGETPPEWFTAIDAEINTSSSKIPYFASKGNHDSGWSQIGSGLKTRMSSWNIPPENNDPTKKNYSVVYKGLKVVMVSDEETSSPSRADYINQRLSGDEHIWKICSWHKNQRATNVGPKSDEMGWTVYENCRKQGAIVAQGHSHTYSRSKTIVADSAQTVDSTCSGPFDLCVAPGKHFFFDSSLGGHDIRSKNSTVASKSYWGTTYTGSFGALFIEFHVDGDPRKARGYFKTVNDVIVDPPTSSGRTSFTITRAP</sequence>
<name>A0ABZ2M7R2_9BACT</name>
<dbReference type="Pfam" id="PF00149">
    <property type="entry name" value="Metallophos"/>
    <property type="match status" value="1"/>
</dbReference>
<dbReference type="SUPFAM" id="SSF56300">
    <property type="entry name" value="Metallo-dependent phosphatases"/>
    <property type="match status" value="1"/>
</dbReference>
<dbReference type="Proteomes" id="UP001370348">
    <property type="component" value="Chromosome"/>
</dbReference>
<dbReference type="EMBL" id="CP089984">
    <property type="protein sequence ID" value="WXB18548.1"/>
    <property type="molecule type" value="Genomic_DNA"/>
</dbReference>
<dbReference type="InterPro" id="IPR004843">
    <property type="entry name" value="Calcineurin-like_PHP"/>
</dbReference>
<evidence type="ECO:0000256" key="1">
    <source>
        <dbReference type="ARBA" id="ARBA00022729"/>
    </source>
</evidence>
<evidence type="ECO:0000313" key="4">
    <source>
        <dbReference type="Proteomes" id="UP001370348"/>
    </source>
</evidence>
<dbReference type="Gene3D" id="3.60.21.10">
    <property type="match status" value="1"/>
</dbReference>
<dbReference type="PANTHER" id="PTHR22953">
    <property type="entry name" value="ACID PHOSPHATASE RELATED"/>
    <property type="match status" value="1"/>
</dbReference>
<protein>
    <submittedName>
        <fullName evidence="3">Metallophosphoesterase</fullName>
    </submittedName>
</protein>
<keyword evidence="4" id="KW-1185">Reference proteome</keyword>
<reference evidence="3 4" key="1">
    <citation type="submission" date="2021-12" db="EMBL/GenBank/DDBJ databases">
        <title>Discovery of the Pendulisporaceae a myxobacterial family with distinct sporulation behavior and unique specialized metabolism.</title>
        <authorList>
            <person name="Garcia R."/>
            <person name="Popoff A."/>
            <person name="Bader C.D."/>
            <person name="Loehr J."/>
            <person name="Walesch S."/>
            <person name="Walt C."/>
            <person name="Boldt J."/>
            <person name="Bunk B."/>
            <person name="Haeckl F.J.F.P.J."/>
            <person name="Gunesch A.P."/>
            <person name="Birkelbach J."/>
            <person name="Nuebel U."/>
            <person name="Pietschmann T."/>
            <person name="Bach T."/>
            <person name="Mueller R."/>
        </authorList>
    </citation>
    <scope>NUCLEOTIDE SEQUENCE [LARGE SCALE GENOMIC DNA]</scope>
    <source>
        <strain evidence="3 4">MSr11954</strain>
    </source>
</reference>
<feature type="domain" description="Calcineurin-like phosphoesterase" evidence="2">
    <location>
        <begin position="72"/>
        <end position="254"/>
    </location>
</feature>
<accession>A0ABZ2M7R2</accession>
<dbReference type="PROSITE" id="PS51257">
    <property type="entry name" value="PROKAR_LIPOPROTEIN"/>
    <property type="match status" value="1"/>
</dbReference>
<dbReference type="PANTHER" id="PTHR22953:SF153">
    <property type="entry name" value="PURPLE ACID PHOSPHATASE"/>
    <property type="match status" value="1"/>
</dbReference>
<proteinExistence type="predicted"/>
<evidence type="ECO:0000313" key="3">
    <source>
        <dbReference type="EMBL" id="WXB18548.1"/>
    </source>
</evidence>
<keyword evidence="1" id="KW-0732">Signal</keyword>
<evidence type="ECO:0000259" key="2">
    <source>
        <dbReference type="Pfam" id="PF00149"/>
    </source>
</evidence>